<name>A0A6I9S904_ELAGV</name>
<reference evidence="5" key="1">
    <citation type="submission" date="2025-08" db="UniProtKB">
        <authorList>
            <consortium name="RefSeq"/>
        </authorList>
    </citation>
    <scope>IDENTIFICATION</scope>
</reference>
<evidence type="ECO:0000256" key="2">
    <source>
        <dbReference type="ARBA" id="ARBA00022737"/>
    </source>
</evidence>
<dbReference type="GeneID" id="105058101"/>
<evidence type="ECO:0000313" key="4">
    <source>
        <dbReference type="Proteomes" id="UP000504607"/>
    </source>
</evidence>
<dbReference type="InterPro" id="IPR011043">
    <property type="entry name" value="Gal_Oxase/kelch_b-propeller"/>
</dbReference>
<protein>
    <submittedName>
        <fullName evidence="5">Uncharacterized protein LOC105058101 isoform X1</fullName>
    </submittedName>
</protein>
<dbReference type="InterPro" id="IPR015915">
    <property type="entry name" value="Kelch-typ_b-propeller"/>
</dbReference>
<keyword evidence="2" id="KW-0677">Repeat</keyword>
<dbReference type="RefSeq" id="XP_010939198.1">
    <property type="nucleotide sequence ID" value="XM_010940896.2"/>
</dbReference>
<dbReference type="Gene3D" id="2.120.10.80">
    <property type="entry name" value="Kelch-type beta propeller"/>
    <property type="match status" value="3"/>
</dbReference>
<evidence type="ECO:0000256" key="1">
    <source>
        <dbReference type="ARBA" id="ARBA00022441"/>
    </source>
</evidence>
<feature type="region of interest" description="Disordered" evidence="3">
    <location>
        <begin position="528"/>
        <end position="592"/>
    </location>
</feature>
<dbReference type="AlphaFoldDB" id="A0A6I9S904"/>
<feature type="compositionally biased region" description="Basic and acidic residues" evidence="3">
    <location>
        <begin position="579"/>
        <end position="592"/>
    </location>
</feature>
<dbReference type="OrthoDB" id="10251809at2759"/>
<evidence type="ECO:0000256" key="3">
    <source>
        <dbReference type="SAM" id="MobiDB-lite"/>
    </source>
</evidence>
<accession>A0A6I9S904</accession>
<organism evidence="4 5">
    <name type="scientific">Elaeis guineensis var. tenera</name>
    <name type="common">Oil palm</name>
    <dbReference type="NCBI Taxonomy" id="51953"/>
    <lineage>
        <taxon>Eukaryota</taxon>
        <taxon>Viridiplantae</taxon>
        <taxon>Streptophyta</taxon>
        <taxon>Embryophyta</taxon>
        <taxon>Tracheophyta</taxon>
        <taxon>Spermatophyta</taxon>
        <taxon>Magnoliopsida</taxon>
        <taxon>Liliopsida</taxon>
        <taxon>Arecaceae</taxon>
        <taxon>Arecoideae</taxon>
        <taxon>Cocoseae</taxon>
        <taxon>Elaeidinae</taxon>
        <taxon>Elaeis</taxon>
    </lineage>
</organism>
<keyword evidence="1" id="KW-0880">Kelch repeat</keyword>
<dbReference type="InParanoid" id="A0A6I9S904"/>
<evidence type="ECO:0000313" key="5">
    <source>
        <dbReference type="RefSeq" id="XP_010939198.1"/>
    </source>
</evidence>
<dbReference type="KEGG" id="egu:105058101"/>
<dbReference type="Proteomes" id="UP000504607">
    <property type="component" value="Chromosome 15"/>
</dbReference>
<keyword evidence="4" id="KW-1185">Reference proteome</keyword>
<feature type="region of interest" description="Disordered" evidence="3">
    <location>
        <begin position="485"/>
        <end position="508"/>
    </location>
</feature>
<dbReference type="PANTHER" id="PTHR46093:SF9">
    <property type="entry name" value="DCD DOMAIN-CONTAINING PROTEIN"/>
    <property type="match status" value="1"/>
</dbReference>
<gene>
    <name evidence="5" type="primary">LOC105058101</name>
</gene>
<sequence length="592" mass="65365">MWWESVHFNARPKETPDGRRTLGRNGGIWGPGSRWGHTCNAVKGGRYLYVFGGYGSSKCHTNEVHVFDTVKQTWSKPMMKGVPPSPRDSHTCTTVGNMLFIFGGTDGKSPLNDLHMLDTLSNTWLQPTVHGKGPDAREGHSAVLVDKRLFIFGGCGESSDTHKPLYYNDLYILDTEKLSWEHAVTSGTPPSARDCHSCSFWNNKIIVIAGEDSSDCYLSDVHILDAETLAWEKMSTSGILPHRAGHTSVAIGSNIFVFGGFTDARNLYDDLHVLDVDSRSWRRVVPVNQGPSSRFSVAGDCVDERRGIIVFIGGCNQTLEALDDMYYLHTDMPVVNGLLEHTREKISIRRELKKKCQEEYHPAESFGKDNGVLKLGTMSDSSQPARLQDCSQAGTRACDSRPPEEVTFEATITNSNPYGHAIETTIDGKLLHGMLFCCTSSFILDKYDYPNKRMATDGGDARQNVYQPFMNTNIAIHAETRSLEKGRRRGVYGRKSTSQELPRGTLASKLTSSTPVAVVQPNMALINVEPPSLPHANQKNVGTPDDPQKLSDEKSCAKASANVEETLPSSASQVMDTEEDHRSSNGHHQESI</sequence>
<proteinExistence type="predicted"/>
<dbReference type="PANTHER" id="PTHR46093">
    <property type="entry name" value="ACYL-COA-BINDING DOMAIN-CONTAINING PROTEIN 5"/>
    <property type="match status" value="1"/>
</dbReference>
<feature type="compositionally biased region" description="Basic and acidic residues" evidence="3">
    <location>
        <begin position="546"/>
        <end position="556"/>
    </location>
</feature>
<dbReference type="SUPFAM" id="SSF50965">
    <property type="entry name" value="Galactose oxidase, central domain"/>
    <property type="match status" value="2"/>
</dbReference>
<dbReference type="Pfam" id="PF24681">
    <property type="entry name" value="Kelch_KLHDC2_KLHL20_DRC7"/>
    <property type="match status" value="1"/>
</dbReference>